<feature type="region of interest" description="Disordered" evidence="2">
    <location>
        <begin position="826"/>
        <end position="856"/>
    </location>
</feature>
<gene>
    <name evidence="4" type="ORF">DEBURN_LOCUS5202</name>
</gene>
<name>A0A9N8ZXD2_9GLOM</name>
<dbReference type="Gene3D" id="4.10.60.10">
    <property type="entry name" value="Zinc finger, CCHC-type"/>
    <property type="match status" value="1"/>
</dbReference>
<dbReference type="SMART" id="SM00343">
    <property type="entry name" value="ZnF_C2HC"/>
    <property type="match status" value="2"/>
</dbReference>
<dbReference type="GO" id="GO:0003676">
    <property type="term" value="F:nucleic acid binding"/>
    <property type="evidence" value="ECO:0007669"/>
    <property type="project" value="InterPro"/>
</dbReference>
<dbReference type="GO" id="GO:0008270">
    <property type="term" value="F:zinc ion binding"/>
    <property type="evidence" value="ECO:0007669"/>
    <property type="project" value="UniProtKB-KW"/>
</dbReference>
<keyword evidence="1" id="KW-0479">Metal-binding</keyword>
<feature type="compositionally biased region" description="Polar residues" evidence="2">
    <location>
        <begin position="828"/>
        <end position="856"/>
    </location>
</feature>
<protein>
    <submittedName>
        <fullName evidence="4">8196_t:CDS:1</fullName>
    </submittedName>
</protein>
<keyword evidence="5" id="KW-1185">Reference proteome</keyword>
<comment type="caution">
    <text evidence="4">The sequence shown here is derived from an EMBL/GenBank/DDBJ whole genome shotgun (WGS) entry which is preliminary data.</text>
</comment>
<evidence type="ECO:0000256" key="1">
    <source>
        <dbReference type="PROSITE-ProRule" id="PRU00047"/>
    </source>
</evidence>
<dbReference type="Proteomes" id="UP000789706">
    <property type="component" value="Unassembled WGS sequence"/>
</dbReference>
<keyword evidence="1" id="KW-0862">Zinc</keyword>
<dbReference type="SUPFAM" id="SSF57756">
    <property type="entry name" value="Retrovirus zinc finger-like domains"/>
    <property type="match status" value="1"/>
</dbReference>
<evidence type="ECO:0000259" key="3">
    <source>
        <dbReference type="PROSITE" id="PS50158"/>
    </source>
</evidence>
<dbReference type="InterPro" id="IPR036875">
    <property type="entry name" value="Znf_CCHC_sf"/>
</dbReference>
<feature type="region of interest" description="Disordered" evidence="2">
    <location>
        <begin position="659"/>
        <end position="683"/>
    </location>
</feature>
<evidence type="ECO:0000313" key="4">
    <source>
        <dbReference type="EMBL" id="CAG8511523.1"/>
    </source>
</evidence>
<keyword evidence="1" id="KW-0863">Zinc-finger</keyword>
<dbReference type="InterPro" id="IPR001878">
    <property type="entry name" value="Znf_CCHC"/>
</dbReference>
<feature type="compositionally biased region" description="Basic and acidic residues" evidence="2">
    <location>
        <begin position="583"/>
        <end position="599"/>
    </location>
</feature>
<dbReference type="EMBL" id="CAJVPK010000446">
    <property type="protein sequence ID" value="CAG8511523.1"/>
    <property type="molecule type" value="Genomic_DNA"/>
</dbReference>
<evidence type="ECO:0000256" key="2">
    <source>
        <dbReference type="SAM" id="MobiDB-lite"/>
    </source>
</evidence>
<feature type="region of interest" description="Disordered" evidence="2">
    <location>
        <begin position="583"/>
        <end position="637"/>
    </location>
</feature>
<reference evidence="4" key="1">
    <citation type="submission" date="2021-06" db="EMBL/GenBank/DDBJ databases">
        <authorList>
            <person name="Kallberg Y."/>
            <person name="Tangrot J."/>
            <person name="Rosling A."/>
        </authorList>
    </citation>
    <scope>NUCLEOTIDE SEQUENCE</scope>
    <source>
        <strain evidence="4">AZ414A</strain>
    </source>
</reference>
<evidence type="ECO:0000313" key="5">
    <source>
        <dbReference type="Proteomes" id="UP000789706"/>
    </source>
</evidence>
<accession>A0A9N8ZXD2</accession>
<proteinExistence type="predicted"/>
<dbReference type="OrthoDB" id="2148641at2759"/>
<feature type="domain" description="CCHC-type" evidence="3">
    <location>
        <begin position="903"/>
        <end position="917"/>
    </location>
</feature>
<dbReference type="PROSITE" id="PS50158">
    <property type="entry name" value="ZF_CCHC"/>
    <property type="match status" value="1"/>
</dbReference>
<dbReference type="AlphaFoldDB" id="A0A9N8ZXD2"/>
<feature type="compositionally biased region" description="Polar residues" evidence="2">
    <location>
        <begin position="616"/>
        <end position="628"/>
    </location>
</feature>
<sequence>MAEVEFNPVSVYNKLANLRVKQYSNGKICNEEAQPISFLRIEAADITKNINRYRACDNNSRFYCREWVQFIYKKKYTWATKNQNFSITGNNNNQINNIVNKPKQNATDKCQQLFEYINNYKDKFRETNSDIDYPNIFESILQKVFDWIKAPSNLYSSPNVFIPVEFNYPNQVLCDNENNDLPNLLEKVSIEKNHYQISKENFPLLKLIVLTTQCNHTQSECKYPVELDLDRKVFNDQLSKEESINNEKLIKNLDQVWQFVNNLLNSIIELEKNRDLIFGKGCVQNMTNFLKKYQNESFSFKEYWAPISETYKKPQKLKKGSVSINTVDDIDNSFNAYINNYKNLLSLWEEEFIEKEFTNATKFIDDTKPVLMSYFVNFQNRSNGRLLKFYTDATQKCTITLNTIKDLKLMISKRFSIVREDFSKRNKELIEELEIIAVDWKKNSQKTILGRLEKANNKEFLKKIKKFENSFQNLRQFSVTSIGNGFPVTDFANICIQILELLMMEGEMWEAIELGKHYMNNESTIQNFNLQREKLLKDFNQGIEVGRKVLSEIIGCSFLREAQRLQEESLALKKQDSFLQSIDQKKTDSSKKKKGDKDLTNSNFSETAATPPVNPEHQSASSDKLISNSKDDDSKRAAQQKILKKMIFENISMNYESASQSFDTNRSIESDSQINLEGNNPKINEWDTSFNQLTTESTDNSHSKHSHLSAPPGLGSQSFVGGTSFTNNVFVDATNNFNLDTLSRTDLISIIQRLSNDKKQLVSSLISLQQEVQSMNIRYTNLIEMSREHESQTIKILEARMQQEMDEKIGYIQKLELRINQLEKRNKQNNQVSGNWESVSPKNESSPGSSNTNQIMHSSSVSGLFTTSSHTMNTVNSLHESNKYINSRRSMNGNGTRSVNNLRCGNCGDQGHISQNCNLGCRYCGDPKHLSENCNYENLLQTNVFNDGKNSNSEDLECL</sequence>
<organism evidence="4 5">
    <name type="scientific">Diversispora eburnea</name>
    <dbReference type="NCBI Taxonomy" id="1213867"/>
    <lineage>
        <taxon>Eukaryota</taxon>
        <taxon>Fungi</taxon>
        <taxon>Fungi incertae sedis</taxon>
        <taxon>Mucoromycota</taxon>
        <taxon>Glomeromycotina</taxon>
        <taxon>Glomeromycetes</taxon>
        <taxon>Diversisporales</taxon>
        <taxon>Diversisporaceae</taxon>
        <taxon>Diversispora</taxon>
    </lineage>
</organism>